<dbReference type="Pfam" id="PF01035">
    <property type="entry name" value="DNA_binding_1"/>
    <property type="match status" value="1"/>
</dbReference>
<evidence type="ECO:0000256" key="4">
    <source>
        <dbReference type="ARBA" id="ARBA00022763"/>
    </source>
</evidence>
<dbReference type="GO" id="GO:0003908">
    <property type="term" value="F:methylated-DNA-[protein]-cysteine S-methyltransferase activity"/>
    <property type="evidence" value="ECO:0007669"/>
    <property type="project" value="UniProtKB-EC"/>
</dbReference>
<dbReference type="NCBIfam" id="TIGR00589">
    <property type="entry name" value="ogt"/>
    <property type="match status" value="1"/>
</dbReference>
<evidence type="ECO:0000259" key="5">
    <source>
        <dbReference type="Pfam" id="PF01035"/>
    </source>
</evidence>
<keyword evidence="4" id="KW-0227">DNA damage</keyword>
<comment type="similarity">
    <text evidence="1">Belongs to the MGMT family.</text>
</comment>
<dbReference type="Gene3D" id="1.10.10.10">
    <property type="entry name" value="Winged helix-like DNA-binding domain superfamily/Winged helix DNA-binding domain"/>
    <property type="match status" value="1"/>
</dbReference>
<dbReference type="InterPro" id="IPR014048">
    <property type="entry name" value="MethylDNA_cys_MeTrfase_DNA-bd"/>
</dbReference>
<evidence type="ECO:0000256" key="2">
    <source>
        <dbReference type="ARBA" id="ARBA00011918"/>
    </source>
</evidence>
<evidence type="ECO:0000313" key="7">
    <source>
        <dbReference type="Proteomes" id="UP000799772"/>
    </source>
</evidence>
<proteinExistence type="inferred from homology"/>
<sequence length="118" mass="13030">MPGFNSAAVSEYQARVYNLLLQVPEGKITSYAAMAKALNSSPRAIGGAMRNNPFAPEVPCHRCIASTGYIGGFKGDWEKAPSGINCEKKLDLLQSEGVKFNKDGMLVDKWRWWSDFKV</sequence>
<dbReference type="PANTHER" id="PTHR10815">
    <property type="entry name" value="METHYLATED-DNA--PROTEIN-CYSTEINE METHYLTRANSFERASE"/>
    <property type="match status" value="1"/>
</dbReference>
<keyword evidence="7" id="KW-1185">Reference proteome</keyword>
<dbReference type="OrthoDB" id="1907495at2759"/>
<dbReference type="InterPro" id="IPR036217">
    <property type="entry name" value="MethylDNA_cys_MeTrfase_DNAb"/>
</dbReference>
<dbReference type="PANTHER" id="PTHR10815:SF13">
    <property type="entry name" value="METHYLATED-DNA--PROTEIN-CYSTEINE METHYLTRANSFERASE"/>
    <property type="match status" value="1"/>
</dbReference>
<evidence type="ECO:0000256" key="3">
    <source>
        <dbReference type="ARBA" id="ARBA00015377"/>
    </source>
</evidence>
<dbReference type="CDD" id="cd06445">
    <property type="entry name" value="ATase"/>
    <property type="match status" value="1"/>
</dbReference>
<evidence type="ECO:0000313" key="6">
    <source>
        <dbReference type="EMBL" id="KAF2095670.1"/>
    </source>
</evidence>
<dbReference type="SUPFAM" id="SSF46767">
    <property type="entry name" value="Methylated DNA-protein cysteine methyltransferase, C-terminal domain"/>
    <property type="match status" value="1"/>
</dbReference>
<dbReference type="EC" id="2.1.1.63" evidence="2"/>
<gene>
    <name evidence="6" type="ORF">NA57DRAFT_44733</name>
</gene>
<evidence type="ECO:0000256" key="1">
    <source>
        <dbReference type="ARBA" id="ARBA00008711"/>
    </source>
</evidence>
<name>A0A9P4IAF9_9PEZI</name>
<dbReference type="InterPro" id="IPR036388">
    <property type="entry name" value="WH-like_DNA-bd_sf"/>
</dbReference>
<feature type="domain" description="Methylated-DNA-[protein]-cysteine S-methyltransferase DNA binding" evidence="5">
    <location>
        <begin position="12"/>
        <end position="98"/>
    </location>
</feature>
<dbReference type="Proteomes" id="UP000799772">
    <property type="component" value="Unassembled WGS sequence"/>
</dbReference>
<dbReference type="EMBL" id="ML978131">
    <property type="protein sequence ID" value="KAF2095670.1"/>
    <property type="molecule type" value="Genomic_DNA"/>
</dbReference>
<comment type="caution">
    <text evidence="6">The sequence shown here is derived from an EMBL/GenBank/DDBJ whole genome shotgun (WGS) entry which is preliminary data.</text>
</comment>
<reference evidence="6" key="1">
    <citation type="journal article" date="2020" name="Stud. Mycol.">
        <title>101 Dothideomycetes genomes: a test case for predicting lifestyles and emergence of pathogens.</title>
        <authorList>
            <person name="Haridas S."/>
            <person name="Albert R."/>
            <person name="Binder M."/>
            <person name="Bloem J."/>
            <person name="Labutti K."/>
            <person name="Salamov A."/>
            <person name="Andreopoulos B."/>
            <person name="Baker S."/>
            <person name="Barry K."/>
            <person name="Bills G."/>
            <person name="Bluhm B."/>
            <person name="Cannon C."/>
            <person name="Castanera R."/>
            <person name="Culley D."/>
            <person name="Daum C."/>
            <person name="Ezra D."/>
            <person name="Gonzalez J."/>
            <person name="Henrissat B."/>
            <person name="Kuo A."/>
            <person name="Liang C."/>
            <person name="Lipzen A."/>
            <person name="Lutzoni F."/>
            <person name="Magnuson J."/>
            <person name="Mondo S."/>
            <person name="Nolan M."/>
            <person name="Ohm R."/>
            <person name="Pangilinan J."/>
            <person name="Park H.-J."/>
            <person name="Ramirez L."/>
            <person name="Alfaro M."/>
            <person name="Sun H."/>
            <person name="Tritt A."/>
            <person name="Yoshinaga Y."/>
            <person name="Zwiers L.-H."/>
            <person name="Turgeon B."/>
            <person name="Goodwin S."/>
            <person name="Spatafora J."/>
            <person name="Crous P."/>
            <person name="Grigoriev I."/>
        </authorList>
    </citation>
    <scope>NUCLEOTIDE SEQUENCE</scope>
    <source>
        <strain evidence="6">CBS 133067</strain>
    </source>
</reference>
<dbReference type="AlphaFoldDB" id="A0A9P4IAF9"/>
<organism evidence="6 7">
    <name type="scientific">Rhizodiscina lignyota</name>
    <dbReference type="NCBI Taxonomy" id="1504668"/>
    <lineage>
        <taxon>Eukaryota</taxon>
        <taxon>Fungi</taxon>
        <taxon>Dikarya</taxon>
        <taxon>Ascomycota</taxon>
        <taxon>Pezizomycotina</taxon>
        <taxon>Dothideomycetes</taxon>
        <taxon>Pleosporomycetidae</taxon>
        <taxon>Aulographales</taxon>
        <taxon>Rhizodiscinaceae</taxon>
        <taxon>Rhizodiscina</taxon>
    </lineage>
</organism>
<dbReference type="GO" id="GO:0006281">
    <property type="term" value="P:DNA repair"/>
    <property type="evidence" value="ECO:0007669"/>
    <property type="project" value="InterPro"/>
</dbReference>
<protein>
    <recommendedName>
        <fullName evidence="3">Methylated-DNA--protein-cysteine methyltransferase</fullName>
        <ecNumber evidence="2">2.1.1.63</ecNumber>
    </recommendedName>
</protein>
<accession>A0A9P4IAF9</accession>